<dbReference type="PANTHER" id="PTHR45436:SF5">
    <property type="entry name" value="SENSOR HISTIDINE KINASE TRCS"/>
    <property type="match status" value="1"/>
</dbReference>
<feature type="compositionally biased region" description="Basic and acidic residues" evidence="10">
    <location>
        <begin position="874"/>
        <end position="886"/>
    </location>
</feature>
<dbReference type="EC" id="2.7.13.3" evidence="3"/>
<evidence type="ECO:0000256" key="2">
    <source>
        <dbReference type="ARBA" id="ARBA00004370"/>
    </source>
</evidence>
<dbReference type="Gene3D" id="6.10.340.10">
    <property type="match status" value="1"/>
</dbReference>
<feature type="compositionally biased region" description="Pro residues" evidence="10">
    <location>
        <begin position="937"/>
        <end position="953"/>
    </location>
</feature>
<keyword evidence="11" id="KW-0472">Membrane</keyword>
<comment type="caution">
    <text evidence="14">The sequence shown here is derived from an EMBL/GenBank/DDBJ whole genome shotgun (WGS) entry which is preliminary data.</text>
</comment>
<feature type="domain" description="HAMP" evidence="13">
    <location>
        <begin position="335"/>
        <end position="403"/>
    </location>
</feature>
<evidence type="ECO:0000313" key="15">
    <source>
        <dbReference type="Proteomes" id="UP001310387"/>
    </source>
</evidence>
<sequence length="1338" mass="140169">MLRRLGVRGKILATLAVPIFVLMLAAAYISWGALQDAVSADQTSELVDSLEAQDAAGTAVATERALAVAALNGADGAMEQLVAAQEQTDEAVDARDEELRALETDALSVNVQDAIDVTLEDRRALDELQRKVIAGQITETAATGQYTDIIQRALDLPRAVSASSTDSGLAELLNAYVAMDEVMLANTIERPIVGLALADAARAAQQGEDRDGELVSRMVNAIETTDELQVAAQAQADRLGLDITVPPFSDELDELRFKLRYVNFSSIEPETANSWSELSAGWIDSMRPVRDEVRTETVSYAAQASADARNQAIGTVAATFGIVLISLVLALVIARRIVTPLRRLTVATADVRDRLPQMVEQMAVPGQAPEMDVVQIPVESTDEIGRLANAFNEVNATTIEVAREQAALRGSIAEMFVNVARRDQVLLNRQLAFLDELERSEEDPGTLSNLFRLDHLATRMRRNAESLLVLAGIDSGRRVRTPMPISDVIRTASSEIELYDRVRLNLQADPHMLGHNALNAAHLLAELLENATMFSEPHTAVEVTASRDTRGVVVSVVDQGLGMSAAEIADANAKVASSAASDAVGAQRLGLFVVGRLAQRLRVHVDFSSGRDGKGTVATVTFPDELFVADEAMPLPQPTDPLEASTQASAAQLTSPSTDTPLPQGEPSTVPVPGEDHAPASAPAPAEPAPAPAPVEPAPAPPAPAAPAPAPATSSMQSVAPEAPEVEPVDIAALTDGTTRAGMPRRRRSETTATPTEAIVLPPLETPHLEESDPGDSAWAPPTAVEPAAASLPSRRPSPTGPPEPEAQSGAIALPDAEPTTEPVAPQQRTGLFSSFRTMDNLAESTLQLDAVTDDPADVPELETSTSESAPAPRVEEEAPSERPESDQVVPPSPVPAPAPASAPAPAPAPVPERPAASEPTSASSAPAPERTAATPAPAPAWQPPAEPAPAVPAAPVADHRPAPATQPEAASADSAPASSAAESAPAASSAAFAALPAFEELMSDLPTRRTEGGSSTAHRKRGLFGRKPAPKDAPESAVGSVTRGDSAQPVGSAGGVDPLTAPTADSSATPSTVPAPRDGGPARVEDAATLDAAPQDGAAPVPAPRPDELPLPSAQRRPADRPFDEAWGAARPDGSAPSAFSPPVADEVPFRPEPAASSTPASASAEPAPAARETQTDPTVNGERPSRTSYGDSVLPLRSTETADVDAFDPQDVSDTVEARSEWMASAVLYEEMSTLMQRGVFQEENVTTTNEEQTYRPASVAPAANGLTRRDRRDETVEPPERFTARIERDPEQLRARLSAFQTATARGRSEKTDEGASTDGPLSVNDVQGSAPHQR</sequence>
<evidence type="ECO:0000256" key="11">
    <source>
        <dbReference type="SAM" id="Phobius"/>
    </source>
</evidence>
<feature type="compositionally biased region" description="Polar residues" evidence="10">
    <location>
        <begin position="1328"/>
        <end position="1338"/>
    </location>
</feature>
<dbReference type="EMBL" id="JBAGLP010000095">
    <property type="protein sequence ID" value="MEG3613564.1"/>
    <property type="molecule type" value="Genomic_DNA"/>
</dbReference>
<dbReference type="Proteomes" id="UP001310387">
    <property type="component" value="Unassembled WGS sequence"/>
</dbReference>
<feature type="compositionally biased region" description="Low complexity" evidence="10">
    <location>
        <begin position="914"/>
        <end position="936"/>
    </location>
</feature>
<feature type="transmembrane region" description="Helical" evidence="11">
    <location>
        <begin position="312"/>
        <end position="334"/>
    </location>
</feature>
<dbReference type="InterPro" id="IPR003594">
    <property type="entry name" value="HATPase_dom"/>
</dbReference>
<evidence type="ECO:0000256" key="8">
    <source>
        <dbReference type="ARBA" id="ARBA00022989"/>
    </source>
</evidence>
<dbReference type="PANTHER" id="PTHR45436">
    <property type="entry name" value="SENSOR HISTIDINE KINASE YKOH"/>
    <property type="match status" value="1"/>
</dbReference>
<feature type="compositionally biased region" description="Low complexity" evidence="10">
    <location>
        <begin position="968"/>
        <end position="990"/>
    </location>
</feature>
<dbReference type="CDD" id="cd06225">
    <property type="entry name" value="HAMP"/>
    <property type="match status" value="1"/>
</dbReference>
<dbReference type="Pfam" id="PF02518">
    <property type="entry name" value="HATPase_c"/>
    <property type="match status" value="1"/>
</dbReference>
<evidence type="ECO:0000256" key="9">
    <source>
        <dbReference type="ARBA" id="ARBA00023012"/>
    </source>
</evidence>
<keyword evidence="4" id="KW-0597">Phosphoprotein</keyword>
<reference evidence="14" key="1">
    <citation type="journal article" date="2024" name="Antonie Van Leeuwenhoek">
        <title>Isoptericola haloaureus sp. nov., a dimorphic actinobacterium isolated from mangrove sediments of southeast India, implicating biosaline agricultural significance through nitrogen fixation and salt tolerance genes.</title>
        <authorList>
            <person name="Prathaban M."/>
            <person name="Prathiviraj R."/>
            <person name="Ravichandran M."/>
            <person name="Natarajan S.D."/>
            <person name="Sobanaa M."/>
            <person name="Hari Krishna Kumar S."/>
            <person name="Chandrasekar V."/>
            <person name="Selvin J."/>
        </authorList>
    </citation>
    <scope>NUCLEOTIDE SEQUENCE</scope>
    <source>
        <strain evidence="14">MP1014</strain>
    </source>
</reference>
<dbReference type="PROSITE" id="PS50885">
    <property type="entry name" value="HAMP"/>
    <property type="match status" value="1"/>
</dbReference>
<evidence type="ECO:0000256" key="10">
    <source>
        <dbReference type="SAM" id="MobiDB-lite"/>
    </source>
</evidence>
<reference evidence="14" key="2">
    <citation type="submission" date="2024-02" db="EMBL/GenBank/DDBJ databases">
        <authorList>
            <person name="Prathaban M."/>
            <person name="Mythili R."/>
            <person name="Sharmila Devi N."/>
            <person name="Sobanaa M."/>
            <person name="Prathiviraj R."/>
            <person name="Selvin J."/>
        </authorList>
    </citation>
    <scope>NUCLEOTIDE SEQUENCE</scope>
    <source>
        <strain evidence="14">MP1014</strain>
    </source>
</reference>
<feature type="compositionally biased region" description="Polar residues" evidence="10">
    <location>
        <begin position="827"/>
        <end position="848"/>
    </location>
</feature>
<feature type="domain" description="Histidine kinase" evidence="12">
    <location>
        <begin position="457"/>
        <end position="626"/>
    </location>
</feature>
<evidence type="ECO:0000313" key="14">
    <source>
        <dbReference type="EMBL" id="MEG3613564.1"/>
    </source>
</evidence>
<feature type="compositionally biased region" description="Acidic residues" evidence="10">
    <location>
        <begin position="852"/>
        <end position="861"/>
    </location>
</feature>
<feature type="compositionally biased region" description="Pro residues" evidence="10">
    <location>
        <begin position="891"/>
        <end position="913"/>
    </location>
</feature>
<keyword evidence="7" id="KW-0418">Kinase</keyword>
<dbReference type="Pfam" id="PF08376">
    <property type="entry name" value="NIT"/>
    <property type="match status" value="1"/>
</dbReference>
<feature type="region of interest" description="Disordered" evidence="10">
    <location>
        <begin position="1249"/>
        <end position="1338"/>
    </location>
</feature>
<evidence type="ECO:0000256" key="7">
    <source>
        <dbReference type="ARBA" id="ARBA00022777"/>
    </source>
</evidence>
<evidence type="ECO:0000256" key="1">
    <source>
        <dbReference type="ARBA" id="ARBA00000085"/>
    </source>
</evidence>
<dbReference type="RefSeq" id="WP_332900471.1">
    <property type="nucleotide sequence ID" value="NZ_JBAGLP010000095.1"/>
</dbReference>
<protein>
    <recommendedName>
        <fullName evidence="3">histidine kinase</fullName>
        <ecNumber evidence="3">2.7.13.3</ecNumber>
    </recommendedName>
</protein>
<dbReference type="InterPro" id="IPR036890">
    <property type="entry name" value="HATPase_C_sf"/>
</dbReference>
<comment type="catalytic activity">
    <reaction evidence="1">
        <text>ATP + protein L-histidine = ADP + protein N-phospho-L-histidine.</text>
        <dbReference type="EC" id="2.7.13.3"/>
    </reaction>
</comment>
<evidence type="ECO:0000256" key="5">
    <source>
        <dbReference type="ARBA" id="ARBA00022679"/>
    </source>
</evidence>
<dbReference type="InterPro" id="IPR013587">
    <property type="entry name" value="Nitrate/nitrite_sensing"/>
</dbReference>
<name>A0ABU7Z261_9MICO</name>
<keyword evidence="6 11" id="KW-0812">Transmembrane</keyword>
<dbReference type="InterPro" id="IPR050428">
    <property type="entry name" value="TCS_sensor_his_kinase"/>
</dbReference>
<comment type="subcellular location">
    <subcellularLocation>
        <location evidence="2">Membrane</location>
    </subcellularLocation>
</comment>
<keyword evidence="15" id="KW-1185">Reference proteome</keyword>
<dbReference type="PROSITE" id="PS50109">
    <property type="entry name" value="HIS_KIN"/>
    <property type="match status" value="1"/>
</dbReference>
<dbReference type="InterPro" id="IPR005467">
    <property type="entry name" value="His_kinase_dom"/>
</dbReference>
<dbReference type="InterPro" id="IPR003660">
    <property type="entry name" value="HAMP_dom"/>
</dbReference>
<accession>A0ABU7Z261</accession>
<dbReference type="SMART" id="SM00387">
    <property type="entry name" value="HATPase_c"/>
    <property type="match status" value="1"/>
</dbReference>
<evidence type="ECO:0000259" key="12">
    <source>
        <dbReference type="PROSITE" id="PS50109"/>
    </source>
</evidence>
<feature type="region of interest" description="Disordered" evidence="10">
    <location>
        <begin position="1004"/>
        <end position="1214"/>
    </location>
</feature>
<feature type="region of interest" description="Disordered" evidence="10">
    <location>
        <begin position="634"/>
        <end position="990"/>
    </location>
</feature>
<dbReference type="Gene3D" id="3.30.565.10">
    <property type="entry name" value="Histidine kinase-like ATPase, C-terminal domain"/>
    <property type="match status" value="1"/>
</dbReference>
<feature type="compositionally biased region" description="Low complexity" evidence="10">
    <location>
        <begin position="1154"/>
        <end position="1174"/>
    </location>
</feature>
<feature type="compositionally biased region" description="Polar residues" evidence="10">
    <location>
        <begin position="1064"/>
        <end position="1073"/>
    </location>
</feature>
<dbReference type="SUPFAM" id="SSF55874">
    <property type="entry name" value="ATPase domain of HSP90 chaperone/DNA topoisomerase II/histidine kinase"/>
    <property type="match status" value="1"/>
</dbReference>
<organism evidence="14 15">
    <name type="scientific">Isoptericola haloaureus</name>
    <dbReference type="NCBI Taxonomy" id="1542902"/>
    <lineage>
        <taxon>Bacteria</taxon>
        <taxon>Bacillati</taxon>
        <taxon>Actinomycetota</taxon>
        <taxon>Actinomycetes</taxon>
        <taxon>Micrococcales</taxon>
        <taxon>Promicromonosporaceae</taxon>
        <taxon>Isoptericola</taxon>
    </lineage>
</organism>
<feature type="compositionally biased region" description="Low complexity" evidence="10">
    <location>
        <begin position="644"/>
        <end position="658"/>
    </location>
</feature>
<evidence type="ECO:0000256" key="4">
    <source>
        <dbReference type="ARBA" id="ARBA00022553"/>
    </source>
</evidence>
<keyword evidence="8 11" id="KW-1133">Transmembrane helix</keyword>
<feature type="compositionally biased region" description="Pro residues" evidence="10">
    <location>
        <begin position="685"/>
        <end position="710"/>
    </location>
</feature>
<keyword evidence="5" id="KW-0808">Transferase</keyword>
<feature type="compositionally biased region" description="Basic and acidic residues" evidence="10">
    <location>
        <begin position="1270"/>
        <end position="1297"/>
    </location>
</feature>
<gene>
    <name evidence="14" type="ORF">V5O49_00345</name>
</gene>
<evidence type="ECO:0000259" key="13">
    <source>
        <dbReference type="PROSITE" id="PS50885"/>
    </source>
</evidence>
<keyword evidence="9" id="KW-0902">Two-component regulatory system</keyword>
<dbReference type="Pfam" id="PF00672">
    <property type="entry name" value="HAMP"/>
    <property type="match status" value="1"/>
</dbReference>
<proteinExistence type="predicted"/>
<evidence type="ECO:0000256" key="3">
    <source>
        <dbReference type="ARBA" id="ARBA00012438"/>
    </source>
</evidence>
<evidence type="ECO:0000256" key="6">
    <source>
        <dbReference type="ARBA" id="ARBA00022692"/>
    </source>
</evidence>
<feature type="transmembrane region" description="Helical" evidence="11">
    <location>
        <begin position="12"/>
        <end position="34"/>
    </location>
</feature>